<evidence type="ECO:0000256" key="6">
    <source>
        <dbReference type="ARBA" id="ARBA00048336"/>
    </source>
</evidence>
<protein>
    <recommendedName>
        <fullName evidence="2">protein-serine/threonine phosphatase</fullName>
        <ecNumber evidence="2">3.1.3.16</ecNumber>
    </recommendedName>
</protein>
<comment type="catalytic activity">
    <reaction evidence="6">
        <text>O-phospho-L-threonyl-[protein] + H2O = L-threonyl-[protein] + phosphate</text>
        <dbReference type="Rhea" id="RHEA:47004"/>
        <dbReference type="Rhea" id="RHEA-COMP:11060"/>
        <dbReference type="Rhea" id="RHEA-COMP:11605"/>
        <dbReference type="ChEBI" id="CHEBI:15377"/>
        <dbReference type="ChEBI" id="CHEBI:30013"/>
        <dbReference type="ChEBI" id="CHEBI:43474"/>
        <dbReference type="ChEBI" id="CHEBI:61977"/>
        <dbReference type="EC" id="3.1.3.16"/>
    </reaction>
</comment>
<evidence type="ECO:0000256" key="1">
    <source>
        <dbReference type="ARBA" id="ARBA00004123"/>
    </source>
</evidence>
<comment type="catalytic activity">
    <reaction evidence="5">
        <text>O-phospho-L-seryl-[protein] + H2O = L-seryl-[protein] + phosphate</text>
        <dbReference type="Rhea" id="RHEA:20629"/>
        <dbReference type="Rhea" id="RHEA-COMP:9863"/>
        <dbReference type="Rhea" id="RHEA-COMP:11604"/>
        <dbReference type="ChEBI" id="CHEBI:15377"/>
        <dbReference type="ChEBI" id="CHEBI:29999"/>
        <dbReference type="ChEBI" id="CHEBI:43474"/>
        <dbReference type="ChEBI" id="CHEBI:83421"/>
        <dbReference type="EC" id="3.1.3.16"/>
    </reaction>
</comment>
<feature type="domain" description="BRCT" evidence="7">
    <location>
        <begin position="144"/>
        <end position="242"/>
    </location>
</feature>
<evidence type="ECO:0000259" key="7">
    <source>
        <dbReference type="PROSITE" id="PS50172"/>
    </source>
</evidence>
<evidence type="ECO:0000256" key="3">
    <source>
        <dbReference type="ARBA" id="ARBA00022801"/>
    </source>
</evidence>
<dbReference type="InterPro" id="IPR036420">
    <property type="entry name" value="BRCT_dom_sf"/>
</dbReference>
<organism evidence="8 9">
    <name type="scientific">Cystoisospora suis</name>
    <dbReference type="NCBI Taxonomy" id="483139"/>
    <lineage>
        <taxon>Eukaryota</taxon>
        <taxon>Sar</taxon>
        <taxon>Alveolata</taxon>
        <taxon>Apicomplexa</taxon>
        <taxon>Conoidasida</taxon>
        <taxon>Coccidia</taxon>
        <taxon>Eucoccidiorida</taxon>
        <taxon>Eimeriorina</taxon>
        <taxon>Sarcocystidae</taxon>
        <taxon>Cystoisospora</taxon>
    </lineage>
</organism>
<dbReference type="GO" id="GO:0008420">
    <property type="term" value="F:RNA polymerase II CTD heptapeptide repeat phosphatase activity"/>
    <property type="evidence" value="ECO:0007669"/>
    <property type="project" value="InterPro"/>
</dbReference>
<keyword evidence="3" id="KW-0378">Hydrolase</keyword>
<dbReference type="OrthoDB" id="10249888at2759"/>
<evidence type="ECO:0000256" key="5">
    <source>
        <dbReference type="ARBA" id="ARBA00047761"/>
    </source>
</evidence>
<evidence type="ECO:0000313" key="8">
    <source>
        <dbReference type="EMBL" id="PHJ21760.1"/>
    </source>
</evidence>
<evidence type="ECO:0000313" key="9">
    <source>
        <dbReference type="Proteomes" id="UP000221165"/>
    </source>
</evidence>
<dbReference type="InterPro" id="IPR039189">
    <property type="entry name" value="Fcp1"/>
</dbReference>
<reference evidence="8 9" key="1">
    <citation type="journal article" date="2017" name="Int. J. Parasitol.">
        <title>The genome of the protozoan parasite Cystoisospora suis and a reverse vaccinology approach to identify vaccine candidates.</title>
        <authorList>
            <person name="Palmieri N."/>
            <person name="Shrestha A."/>
            <person name="Ruttkowski B."/>
            <person name="Beck T."/>
            <person name="Vogl C."/>
            <person name="Tomley F."/>
            <person name="Blake D.P."/>
            <person name="Joachim A."/>
        </authorList>
    </citation>
    <scope>NUCLEOTIDE SEQUENCE [LARGE SCALE GENOMIC DNA]</scope>
    <source>
        <strain evidence="8 9">Wien I</strain>
    </source>
</reference>
<dbReference type="RefSeq" id="XP_067923440.1">
    <property type="nucleotide sequence ID" value="XM_068064584.1"/>
</dbReference>
<dbReference type="VEuPathDB" id="ToxoDB:CSUI_004393"/>
<dbReference type="GeneID" id="94427795"/>
<gene>
    <name evidence="8" type="ORF">CSUI_004393</name>
</gene>
<dbReference type="InterPro" id="IPR001357">
    <property type="entry name" value="BRCT_dom"/>
</dbReference>
<comment type="caution">
    <text evidence="8">The sequence shown here is derived from an EMBL/GenBank/DDBJ whole genome shotgun (WGS) entry which is preliminary data.</text>
</comment>
<dbReference type="EMBL" id="MIGC01002035">
    <property type="protein sequence ID" value="PHJ21760.1"/>
    <property type="molecule type" value="Genomic_DNA"/>
</dbReference>
<sequence length="379" mass="41372">MDKRCIVAFDDRQNIWTDLPLTHVVKAQHYDFFDSHKAELNAYYPPLTASGVGGVGGIDTLGNRPGEDEVMLDPAGCSPFSPAVMQQPMNTPVQQQLARAAANGKKPFDWDRHLECMLKLFLHLHAEFFKDPANANIGAILCNVQQKVLSGVGIFFTGYRKTFSPGAAVADCEERQAELAQRLGAKVYKRYDEEGVTHVVAGKNNTNNMLACKGTKLARVHTLWLYCCEAALARVPESAFDADTLCTYYDNSPPAAPYRDHWVHLAQEKSLPENPPAHPFPPPESVPVREFLGTGPYSDGATLTSPYEEVLFIWRPEKQTVRQLYATDDSRSAALTSSAKVLSIAAGAAGSLCVGICGSPMPLSHSAVSPPSQPQRLQA</sequence>
<dbReference type="PANTHER" id="PTHR23081">
    <property type="entry name" value="RNA POLYMERASE II CTD PHOSPHATASE"/>
    <property type="match status" value="1"/>
</dbReference>
<accession>A0A2C6KMQ8</accession>
<evidence type="ECO:0000256" key="4">
    <source>
        <dbReference type="ARBA" id="ARBA00023242"/>
    </source>
</evidence>
<dbReference type="AlphaFoldDB" id="A0A2C6KMQ8"/>
<keyword evidence="9" id="KW-1185">Reference proteome</keyword>
<dbReference type="EC" id="3.1.3.16" evidence="2"/>
<keyword evidence="4" id="KW-0539">Nucleus</keyword>
<proteinExistence type="predicted"/>
<dbReference type="PANTHER" id="PTHR23081:SF36">
    <property type="entry name" value="RNA POLYMERASE II SUBUNIT A C-TERMINAL DOMAIN PHOSPHATASE"/>
    <property type="match status" value="1"/>
</dbReference>
<dbReference type="Gene3D" id="3.40.50.10190">
    <property type="entry name" value="BRCT domain"/>
    <property type="match status" value="1"/>
</dbReference>
<evidence type="ECO:0000256" key="2">
    <source>
        <dbReference type="ARBA" id="ARBA00013081"/>
    </source>
</evidence>
<comment type="subcellular location">
    <subcellularLocation>
        <location evidence="1">Nucleus</location>
    </subcellularLocation>
</comment>
<dbReference type="PROSITE" id="PS50172">
    <property type="entry name" value="BRCT"/>
    <property type="match status" value="1"/>
</dbReference>
<dbReference type="SUPFAM" id="SSF52113">
    <property type="entry name" value="BRCT domain"/>
    <property type="match status" value="1"/>
</dbReference>
<name>A0A2C6KMQ8_9APIC</name>
<dbReference type="Proteomes" id="UP000221165">
    <property type="component" value="Unassembled WGS sequence"/>
</dbReference>
<dbReference type="GO" id="GO:0005634">
    <property type="term" value="C:nucleus"/>
    <property type="evidence" value="ECO:0007669"/>
    <property type="project" value="UniProtKB-SubCell"/>
</dbReference>